<feature type="compositionally biased region" description="Gly residues" evidence="1">
    <location>
        <begin position="709"/>
        <end position="719"/>
    </location>
</feature>
<proteinExistence type="predicted"/>
<sequence>MATLRFPSGKVVSVPHGIVKSLGRADVARYPEAVTVSRVHCTVESVICDDGQTALKLTSKGSQNPTLLVIPGKQACDLHIGQSAVLQDGAAFSLIITRPDLAIAVHMEPAQPLAGAAASTAVAGPAAGMAEAARPVLAGEAQPETSPVAPGPASAAARGQGENPADAAATSLSGHVAGQDATSSPSKAHTSDGDDKGDGLASQEGAFPSPASPAPDGTAGRKAAEENAGRKAGGKLGRAVMRGIGNGRPPSQTAPPVLLLLAGLPGSGKSTFSRELLAASPVAWVHVNQDAIRDGKPGTREQCIAAVRTALGEGACCVVDRCHQDGAQRASMRAVAAECGLAVHCVALQLPEGLCAKRVSDRTGHPGGLQGDGSKKVVFMMAGQMKKNSNWPPALSEGFASVMDCHNDADAAAAVRAWALYGSDGSGAQSTGLKLAVGSTAAAADAVGSSGSGATAPATAAAEPVAQGSATAPQGPPAATPAAAAAAVTLAVWREHVAKRKPVAAGITSFFKSAGVAGAAGRQASGSGAGAVTGATQGKPGTSGISARNGSGRNPPGASNAAVAGGATALHVAIPGRAGQGGEDQKAGNAAAGAGVKKATPPTSIRVSSQQQRTEPPADERSAKRTKRVEASAEGVGRGNRLGGGSGDLIAAASGSPPRTSKSNMTDAGGSSSQGRGRDSGKGCGNQAGRNAFTVLMASVSRQAADCNGGSGGDGGGGASKRAKHSSGADTGVELDSRFKVNAPWAQALRIIALHPEEAQQDVLHQDDKVVMIRDPFPKAKHHALVIARDPVLRTIADLRKEHLPLLAHMQRVAINWVQEVRGKDPAVVAFKLGFHAVPSMCQVHLHVVSQDFDSAALKNKKHWNSFTTAFFLPLDVVERELKSHDRLKLIDPEEQAQLEGRELRCHGCAKPMKSMPELKKHIVICDAVKHLPGI</sequence>
<dbReference type="Gene3D" id="3.30.428.10">
    <property type="entry name" value="HIT-like"/>
    <property type="match status" value="1"/>
</dbReference>
<dbReference type="SUPFAM" id="SSF52540">
    <property type="entry name" value="P-loop containing nucleoside triphosphate hydrolases"/>
    <property type="match status" value="1"/>
</dbReference>
<feature type="compositionally biased region" description="Polar residues" evidence="1">
    <location>
        <begin position="601"/>
        <end position="614"/>
    </location>
</feature>
<dbReference type="GO" id="GO:0005634">
    <property type="term" value="C:nucleus"/>
    <property type="evidence" value="ECO:0007669"/>
    <property type="project" value="TreeGrafter"/>
</dbReference>
<dbReference type="InterPro" id="IPR032566">
    <property type="entry name" value="Znf-C2HE"/>
</dbReference>
<dbReference type="GO" id="GO:0003697">
    <property type="term" value="F:single-stranded DNA binding"/>
    <property type="evidence" value="ECO:0007669"/>
    <property type="project" value="TreeGrafter"/>
</dbReference>
<dbReference type="Pfam" id="PF11969">
    <property type="entry name" value="DcpS_C"/>
    <property type="match status" value="1"/>
</dbReference>
<dbReference type="GO" id="GO:0033699">
    <property type="term" value="F:DNA 5'-adenosine monophosphate hydrolase activity"/>
    <property type="evidence" value="ECO:0007669"/>
    <property type="project" value="TreeGrafter"/>
</dbReference>
<dbReference type="InParanoid" id="D8TLN5"/>
<dbReference type="Proteomes" id="UP000001058">
    <property type="component" value="Unassembled WGS sequence"/>
</dbReference>
<dbReference type="GO" id="GO:0000012">
    <property type="term" value="P:single strand break repair"/>
    <property type="evidence" value="ECO:0007669"/>
    <property type="project" value="TreeGrafter"/>
</dbReference>
<dbReference type="GeneID" id="9620410"/>
<keyword evidence="4" id="KW-1185">Reference proteome</keyword>
<dbReference type="eggNOG" id="KOG0562">
    <property type="taxonomic scope" value="Eukaryota"/>
</dbReference>
<dbReference type="GO" id="GO:1990165">
    <property type="term" value="F:single-strand break-containing DNA binding"/>
    <property type="evidence" value="ECO:0007669"/>
    <property type="project" value="TreeGrafter"/>
</dbReference>
<feature type="compositionally biased region" description="Gly residues" evidence="1">
    <location>
        <begin position="636"/>
        <end position="647"/>
    </location>
</feature>
<feature type="compositionally biased region" description="Polar residues" evidence="1">
    <location>
        <begin position="657"/>
        <end position="666"/>
    </location>
</feature>
<dbReference type="InterPro" id="IPR036265">
    <property type="entry name" value="HIT-like_sf"/>
</dbReference>
<dbReference type="PANTHER" id="PTHR12486">
    <property type="entry name" value="APRATAXIN-RELATED"/>
    <property type="match status" value="1"/>
</dbReference>
<dbReference type="GO" id="GO:0003725">
    <property type="term" value="F:double-stranded RNA binding"/>
    <property type="evidence" value="ECO:0007669"/>
    <property type="project" value="TreeGrafter"/>
</dbReference>
<feature type="compositionally biased region" description="Basic and acidic residues" evidence="1">
    <location>
        <begin position="616"/>
        <end position="631"/>
    </location>
</feature>
<evidence type="ECO:0000313" key="4">
    <source>
        <dbReference type="Proteomes" id="UP000001058"/>
    </source>
</evidence>
<feature type="region of interest" description="Disordered" evidence="1">
    <location>
        <begin position="140"/>
        <end position="252"/>
    </location>
</feature>
<dbReference type="STRING" id="3068.D8TLN5"/>
<accession>D8TLN5</accession>
<dbReference type="FunFam" id="3.30.428.10:FF:000004">
    <property type="entry name" value="aprataxin isoform X2"/>
    <property type="match status" value="1"/>
</dbReference>
<dbReference type="SUPFAM" id="SSF54197">
    <property type="entry name" value="HIT-like"/>
    <property type="match status" value="1"/>
</dbReference>
<name>D8TLN5_VOLCA</name>
<dbReference type="Gene3D" id="3.40.50.300">
    <property type="entry name" value="P-loop containing nucleotide triphosphate hydrolases"/>
    <property type="match status" value="1"/>
</dbReference>
<dbReference type="OrthoDB" id="3512845at2759"/>
<dbReference type="EMBL" id="GL378327">
    <property type="protein sequence ID" value="EFJ51495.1"/>
    <property type="molecule type" value="Genomic_DNA"/>
</dbReference>
<dbReference type="RefSeq" id="XP_002947447.1">
    <property type="nucleotide sequence ID" value="XM_002947401.1"/>
</dbReference>
<feature type="compositionally biased region" description="Low complexity" evidence="1">
    <location>
        <begin position="147"/>
        <end position="161"/>
    </location>
</feature>
<feature type="domain" description="Aprataxin C2HE/C2H2/C2HC zinc finger" evidence="2">
    <location>
        <begin position="868"/>
        <end position="924"/>
    </location>
</feature>
<dbReference type="KEGG" id="vcn:VOLCADRAFT_120448"/>
<feature type="compositionally biased region" description="Low complexity" evidence="1">
    <location>
        <begin position="521"/>
        <end position="538"/>
    </location>
</feature>
<feature type="compositionally biased region" description="Basic and acidic residues" evidence="1">
    <location>
        <begin position="189"/>
        <end position="198"/>
    </location>
</feature>
<gene>
    <name evidence="3" type="ORF">VOLCADRAFT_120448</name>
</gene>
<dbReference type="Pfam" id="PF13671">
    <property type="entry name" value="AAA_33"/>
    <property type="match status" value="1"/>
</dbReference>
<feature type="region of interest" description="Disordered" evidence="1">
    <location>
        <begin position="521"/>
        <end position="562"/>
    </location>
</feature>
<evidence type="ECO:0000259" key="2">
    <source>
        <dbReference type="Pfam" id="PF16278"/>
    </source>
</evidence>
<dbReference type="PANTHER" id="PTHR12486:SF4">
    <property type="entry name" value="APRATAXIN"/>
    <property type="match status" value="1"/>
</dbReference>
<feature type="region of interest" description="Disordered" evidence="1">
    <location>
        <begin position="576"/>
        <end position="686"/>
    </location>
</feature>
<feature type="compositionally biased region" description="Low complexity" evidence="1">
    <location>
        <begin position="587"/>
        <end position="599"/>
    </location>
</feature>
<dbReference type="GO" id="GO:0030983">
    <property type="term" value="F:mismatched DNA binding"/>
    <property type="evidence" value="ECO:0007669"/>
    <property type="project" value="TreeGrafter"/>
</dbReference>
<organism evidence="4">
    <name type="scientific">Volvox carteri f. nagariensis</name>
    <dbReference type="NCBI Taxonomy" id="3068"/>
    <lineage>
        <taxon>Eukaryota</taxon>
        <taxon>Viridiplantae</taxon>
        <taxon>Chlorophyta</taxon>
        <taxon>core chlorophytes</taxon>
        <taxon>Chlorophyceae</taxon>
        <taxon>CS clade</taxon>
        <taxon>Chlamydomonadales</taxon>
        <taxon>Volvocaceae</taxon>
        <taxon>Volvox</taxon>
    </lineage>
</organism>
<dbReference type="eggNOG" id="KOG2134">
    <property type="taxonomic scope" value="Eukaryota"/>
</dbReference>
<evidence type="ECO:0000313" key="3">
    <source>
        <dbReference type="EMBL" id="EFJ51495.1"/>
    </source>
</evidence>
<dbReference type="AlphaFoldDB" id="D8TLN5"/>
<dbReference type="Pfam" id="PF16278">
    <property type="entry name" value="zf-C2HE"/>
    <property type="match status" value="1"/>
</dbReference>
<reference evidence="3 4" key="1">
    <citation type="journal article" date="2010" name="Science">
        <title>Genomic analysis of organismal complexity in the multicellular green alga Volvox carteri.</title>
        <authorList>
            <person name="Prochnik S.E."/>
            <person name="Umen J."/>
            <person name="Nedelcu A.M."/>
            <person name="Hallmann A."/>
            <person name="Miller S.M."/>
            <person name="Nishii I."/>
            <person name="Ferris P."/>
            <person name="Kuo A."/>
            <person name="Mitros T."/>
            <person name="Fritz-Laylin L.K."/>
            <person name="Hellsten U."/>
            <person name="Chapman J."/>
            <person name="Simakov O."/>
            <person name="Rensing S.A."/>
            <person name="Terry A."/>
            <person name="Pangilinan J."/>
            <person name="Kapitonov V."/>
            <person name="Jurka J."/>
            <person name="Salamov A."/>
            <person name="Shapiro H."/>
            <person name="Schmutz J."/>
            <person name="Grimwood J."/>
            <person name="Lindquist E."/>
            <person name="Lucas S."/>
            <person name="Grigoriev I.V."/>
            <person name="Schmitt R."/>
            <person name="Kirk D."/>
            <person name="Rokhsar D.S."/>
        </authorList>
    </citation>
    <scope>NUCLEOTIDE SEQUENCE [LARGE SCALE GENOMIC DNA]</scope>
    <source>
        <strain evidence="4">f. Nagariensis / Eve</strain>
    </source>
</reference>
<feature type="region of interest" description="Disordered" evidence="1">
    <location>
        <begin position="709"/>
        <end position="731"/>
    </location>
</feature>
<evidence type="ECO:0000256" key="1">
    <source>
        <dbReference type="SAM" id="MobiDB-lite"/>
    </source>
</evidence>
<dbReference type="InterPro" id="IPR027417">
    <property type="entry name" value="P-loop_NTPase"/>
</dbReference>
<feature type="compositionally biased region" description="Polar residues" evidence="1">
    <location>
        <begin position="539"/>
        <end position="552"/>
    </location>
</feature>
<protein>
    <recommendedName>
        <fullName evidence="2">Aprataxin C2HE/C2H2/C2HC zinc finger domain-containing protein</fullName>
    </recommendedName>
</protein>